<evidence type="ECO:0000256" key="4">
    <source>
        <dbReference type="ARBA" id="ARBA00022547"/>
    </source>
</evidence>
<dbReference type="EMBL" id="BBVC01000096">
    <property type="protein sequence ID" value="GAO98831.1"/>
    <property type="molecule type" value="Genomic_DNA"/>
</dbReference>
<dbReference type="AlphaFoldDB" id="A0A0K8ME77"/>
<proteinExistence type="inferred from homology"/>
<evidence type="ECO:0000313" key="13">
    <source>
        <dbReference type="EMBL" id="GAO98831.1"/>
    </source>
</evidence>
<feature type="transmembrane region" description="Helical" evidence="11">
    <location>
        <begin position="110"/>
        <end position="134"/>
    </location>
</feature>
<dbReference type="InterPro" id="IPR000568">
    <property type="entry name" value="ATP_synth_F0_asu"/>
</dbReference>
<evidence type="ECO:0000256" key="9">
    <source>
        <dbReference type="ARBA" id="ARBA00023136"/>
    </source>
</evidence>
<reference evidence="13 14" key="1">
    <citation type="submission" date="2015-03" db="EMBL/GenBank/DDBJ databases">
        <title>Caedibacter varicaedens, whole genome shotgun sequence.</title>
        <authorList>
            <person name="Suzuki H."/>
            <person name="Dapper A.L."/>
            <person name="Gibson A.K."/>
            <person name="Jackson C."/>
            <person name="Lee H."/>
            <person name="Pejaver V.R."/>
            <person name="Doak T."/>
            <person name="Lynch M."/>
        </authorList>
    </citation>
    <scope>NUCLEOTIDE SEQUENCE [LARGE SCALE GENOMIC DNA]</scope>
</reference>
<evidence type="ECO:0000313" key="14">
    <source>
        <dbReference type="Proteomes" id="UP000036771"/>
    </source>
</evidence>
<evidence type="ECO:0000256" key="2">
    <source>
        <dbReference type="ARBA" id="ARBA00006810"/>
    </source>
</evidence>
<dbReference type="CDD" id="cd00310">
    <property type="entry name" value="ATP-synt_Fo_a_6"/>
    <property type="match status" value="1"/>
</dbReference>
<keyword evidence="8 11" id="KW-0406">Ion transport</keyword>
<dbReference type="InterPro" id="IPR045083">
    <property type="entry name" value="ATP_synth_F0_asu_bact/mt"/>
</dbReference>
<evidence type="ECO:0000256" key="3">
    <source>
        <dbReference type="ARBA" id="ARBA00022448"/>
    </source>
</evidence>
<organism evidence="13 14">
    <name type="scientific">Caedimonas varicaedens</name>
    <dbReference type="NCBI Taxonomy" id="1629334"/>
    <lineage>
        <taxon>Bacteria</taxon>
        <taxon>Pseudomonadati</taxon>
        <taxon>Pseudomonadota</taxon>
        <taxon>Alphaproteobacteria</taxon>
        <taxon>Holosporales</taxon>
        <taxon>Caedimonadaceae</taxon>
        <taxon>Caedimonas</taxon>
    </lineage>
</organism>
<dbReference type="Pfam" id="PF00119">
    <property type="entry name" value="ATP-synt_A"/>
    <property type="match status" value="1"/>
</dbReference>
<comment type="similarity">
    <text evidence="2 11 12">Belongs to the ATPase A chain family.</text>
</comment>
<dbReference type="GO" id="GO:0045259">
    <property type="term" value="C:proton-transporting ATP synthase complex"/>
    <property type="evidence" value="ECO:0007669"/>
    <property type="project" value="UniProtKB-KW"/>
</dbReference>
<gene>
    <name evidence="11 13" type="primary">atpB</name>
    <name evidence="13" type="ORF">Cva_01500</name>
</gene>
<dbReference type="NCBIfam" id="TIGR01131">
    <property type="entry name" value="ATP_synt_6_or_A"/>
    <property type="match status" value="1"/>
</dbReference>
<evidence type="ECO:0000256" key="1">
    <source>
        <dbReference type="ARBA" id="ARBA00004141"/>
    </source>
</evidence>
<dbReference type="FunFam" id="1.20.120.220:FF:000003">
    <property type="entry name" value="ATP synthase subunit a"/>
    <property type="match status" value="1"/>
</dbReference>
<protein>
    <recommendedName>
        <fullName evidence="11 12">ATP synthase subunit a</fullName>
    </recommendedName>
    <alternativeName>
        <fullName evidence="11">ATP synthase F0 sector subunit a</fullName>
    </alternativeName>
    <alternativeName>
        <fullName evidence="11">F-ATPase subunit 6</fullName>
    </alternativeName>
</protein>
<keyword evidence="5 11" id="KW-0812">Transmembrane</keyword>
<dbReference type="HAMAP" id="MF_01393">
    <property type="entry name" value="ATP_synth_a_bact"/>
    <property type="match status" value="1"/>
</dbReference>
<evidence type="ECO:0000256" key="12">
    <source>
        <dbReference type="RuleBase" id="RU000483"/>
    </source>
</evidence>
<keyword evidence="11" id="KW-1003">Cell membrane</keyword>
<evidence type="ECO:0000256" key="10">
    <source>
        <dbReference type="ARBA" id="ARBA00023310"/>
    </source>
</evidence>
<evidence type="ECO:0000256" key="8">
    <source>
        <dbReference type="ARBA" id="ARBA00023065"/>
    </source>
</evidence>
<feature type="transmembrane region" description="Helical" evidence="11">
    <location>
        <begin position="185"/>
        <end position="204"/>
    </location>
</feature>
<dbReference type="SUPFAM" id="SSF81336">
    <property type="entry name" value="F1F0 ATP synthase subunit A"/>
    <property type="match status" value="1"/>
</dbReference>
<comment type="subcellular location">
    <subcellularLocation>
        <location evidence="11 12">Cell membrane</location>
        <topology evidence="11 12">Multi-pass membrane protein</topology>
    </subcellularLocation>
    <subcellularLocation>
        <location evidence="1">Membrane</location>
        <topology evidence="1">Multi-pass membrane protein</topology>
    </subcellularLocation>
</comment>
<keyword evidence="7 11" id="KW-1133">Transmembrane helix</keyword>
<keyword evidence="10 11" id="KW-0066">ATP synthesis</keyword>
<dbReference type="InterPro" id="IPR023011">
    <property type="entry name" value="ATP_synth_F0_asu_AS"/>
</dbReference>
<keyword evidence="4 11" id="KW-0138">CF(0)</keyword>
<keyword evidence="9 11" id="KW-0472">Membrane</keyword>
<dbReference type="NCBIfam" id="NF004482">
    <property type="entry name" value="PRK05815.2-4"/>
    <property type="match status" value="1"/>
</dbReference>
<dbReference type="Proteomes" id="UP000036771">
    <property type="component" value="Unassembled WGS sequence"/>
</dbReference>
<feature type="transmembrane region" description="Helical" evidence="11">
    <location>
        <begin position="84"/>
        <end position="104"/>
    </location>
</feature>
<evidence type="ECO:0000256" key="6">
    <source>
        <dbReference type="ARBA" id="ARBA00022781"/>
    </source>
</evidence>
<dbReference type="PANTHER" id="PTHR11410:SF0">
    <property type="entry name" value="ATP SYNTHASE SUBUNIT A"/>
    <property type="match status" value="1"/>
</dbReference>
<dbReference type="Gene3D" id="1.20.120.220">
    <property type="entry name" value="ATP synthase, F0 complex, subunit A"/>
    <property type="match status" value="1"/>
</dbReference>
<feature type="transmembrane region" description="Helical" evidence="11">
    <location>
        <begin position="29"/>
        <end position="48"/>
    </location>
</feature>
<evidence type="ECO:0000256" key="7">
    <source>
        <dbReference type="ARBA" id="ARBA00022989"/>
    </source>
</evidence>
<dbReference type="PROSITE" id="PS00449">
    <property type="entry name" value="ATPASE_A"/>
    <property type="match status" value="1"/>
</dbReference>
<keyword evidence="3 11" id="KW-0813">Transport</keyword>
<evidence type="ECO:0000256" key="5">
    <source>
        <dbReference type="ARBA" id="ARBA00022692"/>
    </source>
</evidence>
<comment type="function">
    <text evidence="11 12">Key component of the proton channel; it plays a direct role in the translocation of protons across the membrane.</text>
</comment>
<evidence type="ECO:0000256" key="11">
    <source>
        <dbReference type="HAMAP-Rule" id="MF_01393"/>
    </source>
</evidence>
<name>A0A0K8ME77_9PROT</name>
<dbReference type="STRING" id="1629334.Cva_01500"/>
<sequence>MSGNPLEQFLVKPLIPLKMGGYDITFTNSSLFMVLTTAAALCFQYAAVRGDKVIPSRIQSLFEMTYDFIGSMVKDNLGVEGKKYFPFIFSLFLFVLFGNLWGMVPYSFTFTSHIIVTFALSLIVFITVTIIGLVKHGFKFFRLFFPEGVPWAIAPILIPIEIIAYCFRPITLAIRLFANMMAGHMVLKLFGGFTVAMGFLGFWAPFTFLIFFTAFEIFVALLQAYVFTILTCIYLHDSLHLH</sequence>
<keyword evidence="6 11" id="KW-0375">Hydrogen ion transport</keyword>
<keyword evidence="14" id="KW-1185">Reference proteome</keyword>
<comment type="caution">
    <text evidence="13">The sequence shown here is derived from an EMBL/GenBank/DDBJ whole genome shotgun (WGS) entry which is preliminary data.</text>
</comment>
<dbReference type="OrthoDB" id="9809130at2"/>
<dbReference type="GO" id="GO:0046933">
    <property type="term" value="F:proton-transporting ATP synthase activity, rotational mechanism"/>
    <property type="evidence" value="ECO:0007669"/>
    <property type="project" value="UniProtKB-UniRule"/>
</dbReference>
<dbReference type="GO" id="GO:0005886">
    <property type="term" value="C:plasma membrane"/>
    <property type="evidence" value="ECO:0007669"/>
    <property type="project" value="UniProtKB-SubCell"/>
</dbReference>
<dbReference type="PANTHER" id="PTHR11410">
    <property type="entry name" value="ATP SYNTHASE SUBUNIT A"/>
    <property type="match status" value="1"/>
</dbReference>
<dbReference type="InterPro" id="IPR035908">
    <property type="entry name" value="F0_ATP_A_sf"/>
</dbReference>
<feature type="transmembrane region" description="Helical" evidence="11">
    <location>
        <begin position="210"/>
        <end position="235"/>
    </location>
</feature>
<dbReference type="PRINTS" id="PR00123">
    <property type="entry name" value="ATPASEA"/>
</dbReference>
<accession>A0A0K8ME77</accession>